<evidence type="ECO:0000313" key="9">
    <source>
        <dbReference type="EMBL" id="ORY24078.1"/>
    </source>
</evidence>
<dbReference type="GO" id="GO:0006891">
    <property type="term" value="P:intra-Golgi vesicle-mediated transport"/>
    <property type="evidence" value="ECO:0007669"/>
    <property type="project" value="InterPro"/>
</dbReference>
<evidence type="ECO:0000256" key="4">
    <source>
        <dbReference type="ARBA" id="ARBA00022448"/>
    </source>
</evidence>
<evidence type="ECO:0000256" key="2">
    <source>
        <dbReference type="ARBA" id="ARBA00006653"/>
    </source>
</evidence>
<dbReference type="STRING" id="71784.A0A1Y2ANB3"/>
<reference evidence="9 10" key="1">
    <citation type="submission" date="2016-07" db="EMBL/GenBank/DDBJ databases">
        <title>Pervasive Adenine N6-methylation of Active Genes in Fungi.</title>
        <authorList>
            <consortium name="DOE Joint Genome Institute"/>
            <person name="Mondo S.J."/>
            <person name="Dannebaum R.O."/>
            <person name="Kuo R.C."/>
            <person name="Labutti K."/>
            <person name="Haridas S."/>
            <person name="Kuo A."/>
            <person name="Salamov A."/>
            <person name="Ahrendt S.R."/>
            <person name="Lipzen A."/>
            <person name="Sullivan W."/>
            <person name="Andreopoulos W.B."/>
            <person name="Clum A."/>
            <person name="Lindquist E."/>
            <person name="Daum C."/>
            <person name="Ramamoorthy G.K."/>
            <person name="Gryganskyi A."/>
            <person name="Culley D."/>
            <person name="Magnuson J.K."/>
            <person name="James T.Y."/>
            <person name="O'Malley M.A."/>
            <person name="Stajich J.E."/>
            <person name="Spatafora J.W."/>
            <person name="Visel A."/>
            <person name="Grigoriev I.V."/>
        </authorList>
    </citation>
    <scope>NUCLEOTIDE SEQUENCE [LARGE SCALE GENOMIC DNA]</scope>
    <source>
        <strain evidence="9 10">68-887.2</strain>
    </source>
</reference>
<dbReference type="AlphaFoldDB" id="A0A1Y2ANB3"/>
<evidence type="ECO:0000313" key="10">
    <source>
        <dbReference type="Proteomes" id="UP000193986"/>
    </source>
</evidence>
<keyword evidence="10" id="KW-1185">Reference proteome</keyword>
<evidence type="ECO:0000256" key="7">
    <source>
        <dbReference type="ARBA" id="ARBA00023136"/>
    </source>
</evidence>
<dbReference type="GO" id="GO:0017119">
    <property type="term" value="C:Golgi transport complex"/>
    <property type="evidence" value="ECO:0007669"/>
    <property type="project" value="InterPro"/>
</dbReference>
<feature type="region of interest" description="Disordered" evidence="8">
    <location>
        <begin position="339"/>
        <end position="371"/>
    </location>
</feature>
<proteinExistence type="inferred from homology"/>
<evidence type="ECO:0000256" key="5">
    <source>
        <dbReference type="ARBA" id="ARBA00022927"/>
    </source>
</evidence>
<comment type="caution">
    <text evidence="9">The sequence shown here is derived from an EMBL/GenBank/DDBJ whole genome shotgun (WGS) entry which is preliminary data.</text>
</comment>
<evidence type="ECO:0000256" key="8">
    <source>
        <dbReference type="SAM" id="MobiDB-lite"/>
    </source>
</evidence>
<gene>
    <name evidence="9" type="ORF">BCR39DRAFT_548040</name>
</gene>
<accession>A0A1Y2ANB3</accession>
<dbReference type="GO" id="GO:0000139">
    <property type="term" value="C:Golgi membrane"/>
    <property type="evidence" value="ECO:0007669"/>
    <property type="project" value="UniProtKB-SubCell"/>
</dbReference>
<keyword evidence="7" id="KW-0472">Membrane</keyword>
<dbReference type="PANTHER" id="PTHR31658:SF0">
    <property type="entry name" value="CONSERVED OLIGOMERIC GOLGI COMPLEX SUBUNIT 1"/>
    <property type="match status" value="1"/>
</dbReference>
<protein>
    <recommendedName>
        <fullName evidence="3">Conserved oligomeric Golgi complex subunit 1</fullName>
    </recommendedName>
</protein>
<organism evidence="9 10">
    <name type="scientific">Naematelia encephala</name>
    <dbReference type="NCBI Taxonomy" id="71784"/>
    <lineage>
        <taxon>Eukaryota</taxon>
        <taxon>Fungi</taxon>
        <taxon>Dikarya</taxon>
        <taxon>Basidiomycota</taxon>
        <taxon>Agaricomycotina</taxon>
        <taxon>Tremellomycetes</taxon>
        <taxon>Tremellales</taxon>
        <taxon>Naemateliaceae</taxon>
        <taxon>Naematelia</taxon>
    </lineage>
</organism>
<dbReference type="Proteomes" id="UP000193986">
    <property type="component" value="Unassembled WGS sequence"/>
</dbReference>
<keyword evidence="4" id="KW-0813">Transport</keyword>
<sequence>MSVRMTPGSRSGSFHNHASPAQSPHSLTPAESSSSSRRRTRAGSFQPLHLSHIPEVSRQFSTSSSRVGSQSGTPPTNGLRKVAIKRQGSGKEEDRNWANMEPDEIFRRLPVAEVKRVEAKMRSDALNKQSELRSMVGTRYRDLLTSATQITALHSSSLRLSSNIKAVAAACANPSDIPLNLDEDAVAGSDTEDVMNLLPVAAHMKLLLDAPEVLYAYLARHAFLEAAYLWLITRVVKEALSSMPEDVNSPYVLLLQKQWEILQPFRGQIVQRASASLRSRERADPKVGPELWSESAYSVLTCRKMLSETLLAIILLDNLPIPDAFSLFLSQRGKAVRDILQQPQDPRPSNTSLSPPQPRRRANSKLSKTGKQGEIGSVLSEAVLYLLETVALAHAVFDRRRGAGDGDSLLEEMIRAVQVGESAPPIIHSSPIRKSSHQRRASRLASISLPLPRPNYSVNSPSVSTARILQSLPSSQILLRHLPSSITGFTPFIAPSSAPDMTAKLSAWQKESTETLTSSVPAWLSGLSSVQDIWQVRAMLSKVLEHGAFEDQIRLALEDEWGKRVQEVWDDKLATLLRTSEDQIRESAEVVRSNGNETELLPETFLFSDLPFPTAPTVPLAASTSTFDPFLHALKKRTARRTTLLDTCLETLERFASDLKVDMSNLPSSLVSIYGHKASQMLDDLVQMLERLLESMGGGRGDGKDGVQGEVFIGRVALFLGQQSAFLKDVTREAEVDTSIISERLDRLFTASTVRWRERAIEDALTLLAPLFDPLIGSREIRASWQAPSPITPSPAIMRALHSLVASTRQLGIPPNVSLPVVTELVGGFVDAARALDGWTSKSDESAVQAAFDLAFLTIIRGEDVARDAQVQKLLTKIPGDFASDFKSSLQPI</sequence>
<dbReference type="InterPro" id="IPR033370">
    <property type="entry name" value="COG1"/>
</dbReference>
<feature type="compositionally biased region" description="Polar residues" evidence="8">
    <location>
        <begin position="341"/>
        <end position="354"/>
    </location>
</feature>
<evidence type="ECO:0000256" key="3">
    <source>
        <dbReference type="ARBA" id="ARBA00020978"/>
    </source>
</evidence>
<dbReference type="GO" id="GO:0015031">
    <property type="term" value="P:protein transport"/>
    <property type="evidence" value="ECO:0007669"/>
    <property type="project" value="UniProtKB-KW"/>
</dbReference>
<feature type="non-terminal residue" evidence="9">
    <location>
        <position position="893"/>
    </location>
</feature>
<keyword evidence="5" id="KW-0653">Protein transport</keyword>
<dbReference type="PANTHER" id="PTHR31658">
    <property type="entry name" value="CONSERVED OLIGOMERIC GOLGI COMPLEX SUBUNIT 1"/>
    <property type="match status" value="1"/>
</dbReference>
<comment type="similarity">
    <text evidence="2">Belongs to the COG1 family.</text>
</comment>
<feature type="compositionally biased region" description="Low complexity" evidence="8">
    <location>
        <begin position="56"/>
        <end position="73"/>
    </location>
</feature>
<dbReference type="InParanoid" id="A0A1Y2ANB3"/>
<evidence type="ECO:0000256" key="6">
    <source>
        <dbReference type="ARBA" id="ARBA00023034"/>
    </source>
</evidence>
<feature type="compositionally biased region" description="Polar residues" evidence="8">
    <location>
        <begin position="8"/>
        <end position="31"/>
    </location>
</feature>
<dbReference type="OrthoDB" id="46189at2759"/>
<feature type="region of interest" description="Disordered" evidence="8">
    <location>
        <begin position="1"/>
        <end position="98"/>
    </location>
</feature>
<dbReference type="Pfam" id="PF08700">
    <property type="entry name" value="VPS51_Exo84_N"/>
    <property type="match status" value="1"/>
</dbReference>
<comment type="subcellular location">
    <subcellularLocation>
        <location evidence="1">Golgi apparatus membrane</location>
        <topology evidence="1">Peripheral membrane protein</topology>
    </subcellularLocation>
</comment>
<evidence type="ECO:0000256" key="1">
    <source>
        <dbReference type="ARBA" id="ARBA00004395"/>
    </source>
</evidence>
<dbReference type="EMBL" id="MCFC01000072">
    <property type="protein sequence ID" value="ORY24078.1"/>
    <property type="molecule type" value="Genomic_DNA"/>
</dbReference>
<name>A0A1Y2ANB3_9TREE</name>
<keyword evidence="6" id="KW-0333">Golgi apparatus</keyword>